<evidence type="ECO:0000313" key="3">
    <source>
        <dbReference type="Proteomes" id="UP000654947"/>
    </source>
</evidence>
<dbReference type="AlphaFoldDB" id="A0A918XBK9"/>
<dbReference type="Proteomes" id="UP000654947">
    <property type="component" value="Unassembled WGS sequence"/>
</dbReference>
<feature type="region of interest" description="Disordered" evidence="1">
    <location>
        <begin position="149"/>
        <end position="169"/>
    </location>
</feature>
<evidence type="ECO:0000256" key="1">
    <source>
        <dbReference type="SAM" id="MobiDB-lite"/>
    </source>
</evidence>
<evidence type="ECO:0000313" key="2">
    <source>
        <dbReference type="EMBL" id="GHD24296.1"/>
    </source>
</evidence>
<comment type="caution">
    <text evidence="2">The sequence shown here is derived from an EMBL/GenBank/DDBJ whole genome shotgun (WGS) entry which is preliminary data.</text>
</comment>
<name>A0A918XBK9_9ACTN</name>
<sequence length="169" mass="17855">MGTLHKDPIRRRVPRGLGRGMVGAMAMSGARQLLVGLGLIDRTPPEAVLAEGAPSLLRSVPENRRTALVELAHWGYGGTAGAVYSLLPARLRSHSATGPVYGILVWAAFELGVAPALGLAHAHRSRPAERVALFCDHLLYGVVLGDPPKRPVPAHEEEEGGGSATERPV</sequence>
<reference evidence="2 3" key="1">
    <citation type="journal article" date="2014" name="Int. J. Syst. Evol. Microbiol.">
        <title>Complete genome sequence of Corynebacterium casei LMG S-19264T (=DSM 44701T), isolated from a smear-ripened cheese.</title>
        <authorList>
            <consortium name="US DOE Joint Genome Institute (JGI-PGF)"/>
            <person name="Walter F."/>
            <person name="Albersmeier A."/>
            <person name="Kalinowski J."/>
            <person name="Ruckert C."/>
        </authorList>
    </citation>
    <scope>NUCLEOTIDE SEQUENCE [LARGE SCALE GENOMIC DNA]</scope>
    <source>
        <strain evidence="2 3">KCTC 19473</strain>
    </source>
</reference>
<protein>
    <recommendedName>
        <fullName evidence="4">DUF1440 domain-containing protein</fullName>
    </recommendedName>
</protein>
<accession>A0A918XBK9</accession>
<evidence type="ECO:0008006" key="4">
    <source>
        <dbReference type="Google" id="ProtNLM"/>
    </source>
</evidence>
<gene>
    <name evidence="2" type="ORF">GCM10007147_20160</name>
</gene>
<proteinExistence type="predicted"/>
<dbReference type="EMBL" id="BMXL01000008">
    <property type="protein sequence ID" value="GHD24296.1"/>
    <property type="molecule type" value="Genomic_DNA"/>
</dbReference>
<keyword evidence="3" id="KW-1185">Reference proteome</keyword>
<organism evidence="2 3">
    <name type="scientific">Nocardiopsis kunsanensis</name>
    <dbReference type="NCBI Taxonomy" id="141693"/>
    <lineage>
        <taxon>Bacteria</taxon>
        <taxon>Bacillati</taxon>
        <taxon>Actinomycetota</taxon>
        <taxon>Actinomycetes</taxon>
        <taxon>Streptosporangiales</taxon>
        <taxon>Nocardiopsidaceae</taxon>
        <taxon>Nocardiopsis</taxon>
    </lineage>
</organism>